<dbReference type="AlphaFoldDB" id="A0A0D2NSH4"/>
<dbReference type="InterPro" id="IPR051414">
    <property type="entry name" value="Adenylate-forming_Reductase"/>
</dbReference>
<dbReference type="Pfam" id="PF23562">
    <property type="entry name" value="AMP-binding_C_3"/>
    <property type="match status" value="1"/>
</dbReference>
<keyword evidence="6" id="KW-1185">Reference proteome</keyword>
<dbReference type="OMA" id="CENDRAH"/>
<proteinExistence type="predicted"/>
<keyword evidence="2" id="KW-0597">Phosphoprotein</keyword>
<dbReference type="InterPro" id="IPR036291">
    <property type="entry name" value="NAD(P)-bd_dom_sf"/>
</dbReference>
<dbReference type="InterPro" id="IPR013120">
    <property type="entry name" value="FAR_NAD-bd"/>
</dbReference>
<dbReference type="Pfam" id="PF07993">
    <property type="entry name" value="NAD_binding_4"/>
    <property type="match status" value="1"/>
</dbReference>
<dbReference type="OrthoDB" id="429813at2759"/>
<organism evidence="5 6">
    <name type="scientific">Hypholoma sublateritium (strain FD-334 SS-4)</name>
    <dbReference type="NCBI Taxonomy" id="945553"/>
    <lineage>
        <taxon>Eukaryota</taxon>
        <taxon>Fungi</taxon>
        <taxon>Dikarya</taxon>
        <taxon>Basidiomycota</taxon>
        <taxon>Agaricomycotina</taxon>
        <taxon>Agaricomycetes</taxon>
        <taxon>Agaricomycetidae</taxon>
        <taxon>Agaricales</taxon>
        <taxon>Agaricineae</taxon>
        <taxon>Strophariaceae</taxon>
        <taxon>Hypholoma</taxon>
    </lineage>
</organism>
<dbReference type="InterPro" id="IPR042099">
    <property type="entry name" value="ANL_N_sf"/>
</dbReference>
<dbReference type="PANTHER" id="PTHR43439:SF2">
    <property type="entry name" value="ENZYME, PUTATIVE (JCVI)-RELATED"/>
    <property type="match status" value="1"/>
</dbReference>
<dbReference type="EMBL" id="KN817555">
    <property type="protein sequence ID" value="KJA21799.1"/>
    <property type="molecule type" value="Genomic_DNA"/>
</dbReference>
<evidence type="ECO:0000259" key="4">
    <source>
        <dbReference type="Pfam" id="PF07993"/>
    </source>
</evidence>
<reference evidence="6" key="1">
    <citation type="submission" date="2014-04" db="EMBL/GenBank/DDBJ databases">
        <title>Evolutionary Origins and Diversification of the Mycorrhizal Mutualists.</title>
        <authorList>
            <consortium name="DOE Joint Genome Institute"/>
            <consortium name="Mycorrhizal Genomics Consortium"/>
            <person name="Kohler A."/>
            <person name="Kuo A."/>
            <person name="Nagy L.G."/>
            <person name="Floudas D."/>
            <person name="Copeland A."/>
            <person name="Barry K.W."/>
            <person name="Cichocki N."/>
            <person name="Veneault-Fourrey C."/>
            <person name="LaButti K."/>
            <person name="Lindquist E.A."/>
            <person name="Lipzen A."/>
            <person name="Lundell T."/>
            <person name="Morin E."/>
            <person name="Murat C."/>
            <person name="Riley R."/>
            <person name="Ohm R."/>
            <person name="Sun H."/>
            <person name="Tunlid A."/>
            <person name="Henrissat B."/>
            <person name="Grigoriev I.V."/>
            <person name="Hibbett D.S."/>
            <person name="Martin F."/>
        </authorList>
    </citation>
    <scope>NUCLEOTIDE SEQUENCE [LARGE SCALE GENOMIC DNA]</scope>
    <source>
        <strain evidence="6">FD-334 SS-4</strain>
    </source>
</reference>
<keyword evidence="1" id="KW-0596">Phosphopantetheine</keyword>
<evidence type="ECO:0000256" key="1">
    <source>
        <dbReference type="ARBA" id="ARBA00022450"/>
    </source>
</evidence>
<dbReference type="InterPro" id="IPR020845">
    <property type="entry name" value="AMP-binding_CS"/>
</dbReference>
<dbReference type="SUPFAM" id="SSF51735">
    <property type="entry name" value="NAD(P)-binding Rossmann-fold domains"/>
    <property type="match status" value="1"/>
</dbReference>
<dbReference type="PANTHER" id="PTHR43439">
    <property type="entry name" value="PHENYLACETATE-COENZYME A LIGASE"/>
    <property type="match status" value="1"/>
</dbReference>
<sequence length="1090" mass="119854">MPATQSSLTYPPSDIPLNIVEVLDFHTKHNPSASIYTFSEDGKPGHTEISFLEFGRAVHRVAHHIRPAGNSVDRETIAFVALTDSLLYQAVTLGIAKAGYIPYPMNPRNTAAAIIKMMKDTSCHRLLTTQQTLHSLVEDIQGQLSVSDPDYALKIDEVPSLSIVFPKLGQEQANDPFEEYPAGPRRSLTDVVLYIHSSGSTGLPKTIPQRLEIMNDWTKLPSVTDNKQYNVPLRISTHALPPFHTMGFITQVILPLFAMVTAGIFPPIASAPHLTPVTPTPHNVLDHITRSRCNSLIILPTMLQTWAQDPAAVALLSSLEYVGFAGGSLPSKLGDLLIHSGVHITSVYGATEFGGPAHFFRKDSDYKDWEYITFSDRCKIRWDPQGDGTYEAQFLTTDTHHVAVENISDVRGYATSDLFVPHPTKPYFWKIVGRKDDVIIHTSGEKTVPGPMEDVIMSSPFFTGAIIFGRERDQAGVLVELKAEYQIDVDDEAALIEVRNKVWPIIEEANKVAPAFSRIFKEMILVASKNKPLPRAGKGTVMRKAALTEYQNEIDEIYAKIEATANVETVVPPAAWDTASVSIWLSDQISEIVLNQPISLSGDLFEQGLDSLSTTILRRRIIGAMQSANIQKANQVILNSTVYEHPSIEKLAAFISGVVKDPHSFVLSSSKTDEMELMISKYSAGLDVPISGTPHSQGELMVLLTGSTGNLGSQMLESLLRNTKVRTVYVLNRPSSGSKSIQQRQAERFADKGLDVSLLSSDRLVYLEGDAAHRNLGLSEGVYNELRASITTIIHNAWRLDFNLSLSSFEPNVHGTRNLIDLARSSVHGSAVKFLFTSSISSAMSWDRSRGPYPEETLKDPKFAVGSGYGESKYVSERILELSGLQSTSFRIGQITGGPPSGAWATSDWVPIMVKSSIHMKAIPTSRGVSVLSLVSWMTMDTVSQTILEVCQSVDSPKALNIVHPRPITWASIISSINEALVQEGVLQSALPIVDMQDWFAKLKELAQTSDTEILSNVPAIKLLNFFGFSAQTDTAIRQVDNPDNEEAWGLTKLSTSKAQAISGCMRSLPSIGREDAQRWVKYWKGVGFI</sequence>
<dbReference type="PROSITE" id="PS00455">
    <property type="entry name" value="AMP_BINDING"/>
    <property type="match status" value="1"/>
</dbReference>
<accession>A0A0D2NSH4</accession>
<gene>
    <name evidence="5" type="ORF">HYPSUDRAFT_140122</name>
</gene>
<dbReference type="Gene3D" id="3.40.50.12780">
    <property type="entry name" value="N-terminal domain of ligase-like"/>
    <property type="match status" value="1"/>
</dbReference>
<dbReference type="Gene3D" id="3.40.50.720">
    <property type="entry name" value="NAD(P)-binding Rossmann-like Domain"/>
    <property type="match status" value="1"/>
</dbReference>
<evidence type="ECO:0000259" key="3">
    <source>
        <dbReference type="Pfam" id="PF00501"/>
    </source>
</evidence>
<evidence type="ECO:0000256" key="2">
    <source>
        <dbReference type="ARBA" id="ARBA00022553"/>
    </source>
</evidence>
<dbReference type="InterPro" id="IPR000873">
    <property type="entry name" value="AMP-dep_synth/lig_dom"/>
</dbReference>
<protein>
    <recommendedName>
        <fullName evidence="7">Carrier domain-containing protein</fullName>
    </recommendedName>
</protein>
<evidence type="ECO:0000313" key="6">
    <source>
        <dbReference type="Proteomes" id="UP000054270"/>
    </source>
</evidence>
<dbReference type="Pfam" id="PF00501">
    <property type="entry name" value="AMP-binding"/>
    <property type="match status" value="1"/>
</dbReference>
<feature type="domain" description="Thioester reductase (TE)" evidence="4">
    <location>
        <begin position="704"/>
        <end position="947"/>
    </location>
</feature>
<evidence type="ECO:0000313" key="5">
    <source>
        <dbReference type="EMBL" id="KJA21799.1"/>
    </source>
</evidence>
<dbReference type="STRING" id="945553.A0A0D2NSH4"/>
<dbReference type="SUPFAM" id="SSF56801">
    <property type="entry name" value="Acetyl-CoA synthetase-like"/>
    <property type="match status" value="1"/>
</dbReference>
<name>A0A0D2NSH4_HYPSF</name>
<feature type="domain" description="AMP-dependent synthetase/ligase" evidence="3">
    <location>
        <begin position="38"/>
        <end position="367"/>
    </location>
</feature>
<evidence type="ECO:0008006" key="7">
    <source>
        <dbReference type="Google" id="ProtNLM"/>
    </source>
</evidence>
<dbReference type="Proteomes" id="UP000054270">
    <property type="component" value="Unassembled WGS sequence"/>
</dbReference>